<comment type="similarity">
    <text evidence="2">Belongs to the FAD-dependent glycerol-3-phosphate dehydrogenase family.</text>
</comment>
<keyword evidence="6" id="KW-0560">Oxidoreductase</keyword>
<dbReference type="InterPro" id="IPR000447">
    <property type="entry name" value="G3P_DH_FAD-dep"/>
</dbReference>
<evidence type="ECO:0000259" key="7">
    <source>
        <dbReference type="Pfam" id="PF01266"/>
    </source>
</evidence>
<name>A0A1Y1CMP2_9BACT</name>
<dbReference type="AlphaFoldDB" id="A0A1Y1CMP2"/>
<evidence type="ECO:0000259" key="8">
    <source>
        <dbReference type="Pfam" id="PF16901"/>
    </source>
</evidence>
<dbReference type="PANTHER" id="PTHR11985">
    <property type="entry name" value="GLYCEROL-3-PHOSPHATE DEHYDROGENASE"/>
    <property type="match status" value="1"/>
</dbReference>
<comment type="cofactor">
    <cofactor evidence="1">
        <name>FAD</name>
        <dbReference type="ChEBI" id="CHEBI:57692"/>
    </cofactor>
</comment>
<dbReference type="GO" id="GO:0006071">
    <property type="term" value="P:glycerol metabolic process"/>
    <property type="evidence" value="ECO:0007669"/>
    <property type="project" value="UniProtKB-KW"/>
</dbReference>
<reference evidence="9 10" key="1">
    <citation type="journal article" date="2018" name="Mar. Genomics">
        <title>Complete genome sequence of Marinifilaceae bacterium strain SPP2, isolated from the Antarctic marine sediment.</title>
        <authorList>
            <person name="Watanabe M."/>
            <person name="Kojima H."/>
            <person name="Fukui M."/>
        </authorList>
    </citation>
    <scope>NUCLEOTIDE SEQUENCE [LARGE SCALE GENOMIC DNA]</scope>
    <source>
        <strain evidence="9 10">SPP2</strain>
    </source>
</reference>
<keyword evidence="5" id="KW-0274">FAD</keyword>
<dbReference type="SUPFAM" id="SSF51905">
    <property type="entry name" value="FAD/NAD(P)-binding domain"/>
    <property type="match status" value="1"/>
</dbReference>
<dbReference type="InterPro" id="IPR006076">
    <property type="entry name" value="FAD-dep_OxRdtase"/>
</dbReference>
<evidence type="ECO:0000313" key="9">
    <source>
        <dbReference type="EMBL" id="BAX81560.1"/>
    </source>
</evidence>
<gene>
    <name evidence="9" type="ORF">ALGA_3260</name>
</gene>
<proteinExistence type="inferred from homology"/>
<sequence length="520" mass="57859">MERDKMIREIEEIDCKWDVIIIGGGASGLGAAIESTTRGYKTLLLEQGDFAKGTSSRSTKLVHGGVRYLAQGNISLVLEALRERGLMKQNAPHLVKDQSFIIPNYTWWGTPYYTLGLTMYDLMAGKLSYGRSLPFSKKRTLKHIPTLQDKNLCGGVVYHDGQFDDARLAINLCQTFVENGGVAINYMKVGGLKKTNGKVNAVFVTDMESGSKYTLEAKVILNATGVFVDEIIKMDEPKARDIVKVSQGVHLVLDKEFVPGDHAIMIPKTSDGRVLFAVPWHGKVVVGTTDVPKDSAELEPRALEEEVDFILETAGRFLTKPPKRSDVRSVFAGLRPLAAPSGEGKKTKEISRGHKIVVSKSGMVTITGGKWTTYRQMAEDVIDTVAKTGEFPEKKSITRNLKIHGYKNGVDLNNPLYFYGADEEQILALAKKEVGLEEYLSEKLKVINAQVVWGARHEMARTVEDILSRRTRCLLLDAKESIVMAPKVAELLAKELGYDKQWEENQIKEYSELASRYILK</sequence>
<dbReference type="RefSeq" id="WP_096431086.1">
    <property type="nucleotide sequence ID" value="NZ_AP018042.1"/>
</dbReference>
<dbReference type="GO" id="GO:0046168">
    <property type="term" value="P:glycerol-3-phosphate catabolic process"/>
    <property type="evidence" value="ECO:0007669"/>
    <property type="project" value="TreeGrafter"/>
</dbReference>
<dbReference type="GO" id="GO:0004368">
    <property type="term" value="F:glycerol-3-phosphate dehydrogenase (quinone) activity"/>
    <property type="evidence" value="ECO:0007669"/>
    <property type="project" value="InterPro"/>
</dbReference>
<evidence type="ECO:0000256" key="4">
    <source>
        <dbReference type="ARBA" id="ARBA00022798"/>
    </source>
</evidence>
<evidence type="ECO:0000256" key="5">
    <source>
        <dbReference type="ARBA" id="ARBA00022827"/>
    </source>
</evidence>
<dbReference type="Gene3D" id="3.50.50.60">
    <property type="entry name" value="FAD/NAD(P)-binding domain"/>
    <property type="match status" value="1"/>
</dbReference>
<dbReference type="Proteomes" id="UP000218267">
    <property type="component" value="Chromosome"/>
</dbReference>
<organism evidence="9 10">
    <name type="scientific">Labilibaculum antarcticum</name>
    <dbReference type="NCBI Taxonomy" id="1717717"/>
    <lineage>
        <taxon>Bacteria</taxon>
        <taxon>Pseudomonadati</taxon>
        <taxon>Bacteroidota</taxon>
        <taxon>Bacteroidia</taxon>
        <taxon>Marinilabiliales</taxon>
        <taxon>Marinifilaceae</taxon>
        <taxon>Labilibaculum</taxon>
    </lineage>
</organism>
<protein>
    <submittedName>
        <fullName evidence="9">FAD-dependent oxidoreductase</fullName>
    </submittedName>
</protein>
<dbReference type="OrthoDB" id="9766796at2"/>
<feature type="domain" description="Alpha-glycerophosphate oxidase C-terminal" evidence="8">
    <location>
        <begin position="416"/>
        <end position="501"/>
    </location>
</feature>
<dbReference type="InterPro" id="IPR031656">
    <property type="entry name" value="DAO_C"/>
</dbReference>
<dbReference type="PANTHER" id="PTHR11985:SF35">
    <property type="entry name" value="ANAEROBIC GLYCEROL-3-PHOSPHATE DEHYDROGENASE SUBUNIT A"/>
    <property type="match status" value="1"/>
</dbReference>
<dbReference type="InterPro" id="IPR036188">
    <property type="entry name" value="FAD/NAD-bd_sf"/>
</dbReference>
<keyword evidence="3" id="KW-0285">Flavoprotein</keyword>
<dbReference type="KEGG" id="mbas:ALGA_3260"/>
<keyword evidence="10" id="KW-1185">Reference proteome</keyword>
<evidence type="ECO:0000256" key="1">
    <source>
        <dbReference type="ARBA" id="ARBA00001974"/>
    </source>
</evidence>
<accession>A0A1Y1CMP2</accession>
<dbReference type="Gene3D" id="3.30.9.10">
    <property type="entry name" value="D-Amino Acid Oxidase, subunit A, domain 2"/>
    <property type="match status" value="1"/>
</dbReference>
<reference evidence="10" key="2">
    <citation type="journal article" date="2020" name="Antonie Van Leeuwenhoek">
        <title>Labilibaculum antarcticum sp. nov., a novel facultative anaerobic, psychrotorelant bacterium isolated from marine sediment of Antarctica.</title>
        <authorList>
            <person name="Watanabe M."/>
            <person name="Kojima H."/>
            <person name="Fukui M."/>
        </authorList>
    </citation>
    <scope>NUCLEOTIDE SEQUENCE [LARGE SCALE GENOMIC DNA]</scope>
    <source>
        <strain evidence="10">SPP2</strain>
    </source>
</reference>
<evidence type="ECO:0000256" key="6">
    <source>
        <dbReference type="ARBA" id="ARBA00023002"/>
    </source>
</evidence>
<evidence type="ECO:0000256" key="2">
    <source>
        <dbReference type="ARBA" id="ARBA00007330"/>
    </source>
</evidence>
<dbReference type="Pfam" id="PF01266">
    <property type="entry name" value="DAO"/>
    <property type="match status" value="1"/>
</dbReference>
<feature type="domain" description="FAD dependent oxidoreductase" evidence="7">
    <location>
        <begin position="18"/>
        <end position="375"/>
    </location>
</feature>
<keyword evidence="4" id="KW-0319">Glycerol metabolism</keyword>
<dbReference type="PROSITE" id="PS00978">
    <property type="entry name" value="FAD_G3PDH_2"/>
    <property type="match status" value="1"/>
</dbReference>
<dbReference type="EMBL" id="AP018042">
    <property type="protein sequence ID" value="BAX81560.1"/>
    <property type="molecule type" value="Genomic_DNA"/>
</dbReference>
<evidence type="ECO:0000313" key="10">
    <source>
        <dbReference type="Proteomes" id="UP000218267"/>
    </source>
</evidence>
<dbReference type="InterPro" id="IPR038299">
    <property type="entry name" value="DAO_C_sf"/>
</dbReference>
<dbReference type="Gene3D" id="1.10.8.870">
    <property type="entry name" value="Alpha-glycerophosphate oxidase, cap domain"/>
    <property type="match status" value="1"/>
</dbReference>
<dbReference type="PRINTS" id="PR01001">
    <property type="entry name" value="FADG3PDH"/>
</dbReference>
<evidence type="ECO:0000256" key="3">
    <source>
        <dbReference type="ARBA" id="ARBA00022630"/>
    </source>
</evidence>
<dbReference type="Pfam" id="PF16901">
    <property type="entry name" value="DAO_C"/>
    <property type="match status" value="1"/>
</dbReference>